<organism evidence="2 3">
    <name type="scientific">Pseudomaricurvus hydrocarbonicus</name>
    <dbReference type="NCBI Taxonomy" id="1470433"/>
    <lineage>
        <taxon>Bacteria</taxon>
        <taxon>Pseudomonadati</taxon>
        <taxon>Pseudomonadota</taxon>
        <taxon>Gammaproteobacteria</taxon>
        <taxon>Cellvibrionales</taxon>
        <taxon>Cellvibrionaceae</taxon>
        <taxon>Pseudomaricurvus</taxon>
    </lineage>
</organism>
<dbReference type="RefSeq" id="WP_167181328.1">
    <property type="nucleotide sequence ID" value="NZ_JAAONZ010000001.1"/>
</dbReference>
<name>A0A9E5JYE0_9GAMM</name>
<feature type="chain" id="PRO_5039591621" description="Amino acid ABC transporter substrate-binding protein, PAAT family" evidence="1">
    <location>
        <begin position="25"/>
        <end position="275"/>
    </location>
</feature>
<sequence>MTPLRYITKLALSAVWLLPLQPSACTDSTLPANHISVAAPYYPTFSEPEGKGVFFDIIREVFLPEGYQVISCILPIRRSIRDLQLGKVDLYLTDWDKSYLTESPLYQPEKLHTPRTPISTELVSATVLANSPWHDQIEVKNLIPESLLRNEQHLIAWDKGFDYQRLIGLDKSSYQIVDSVKQGLNMLKAGRIKLYLNDDDNIRIVLQGRDEFKASDFRIVPLMEQQLYPVFQNNERGLKLAELYDRRMRVLLLQNRILELYRHSGYDYQPELPSE</sequence>
<dbReference type="EMBL" id="JAAONZ010000001">
    <property type="protein sequence ID" value="NHO64382.1"/>
    <property type="molecule type" value="Genomic_DNA"/>
</dbReference>
<keyword evidence="1" id="KW-0732">Signal</keyword>
<accession>A0A9E5JYE0</accession>
<evidence type="ECO:0008006" key="4">
    <source>
        <dbReference type="Google" id="ProtNLM"/>
    </source>
</evidence>
<feature type="signal peptide" evidence="1">
    <location>
        <begin position="1"/>
        <end position="24"/>
    </location>
</feature>
<comment type="caution">
    <text evidence="2">The sequence shown here is derived from an EMBL/GenBank/DDBJ whole genome shotgun (WGS) entry which is preliminary data.</text>
</comment>
<evidence type="ECO:0000256" key="1">
    <source>
        <dbReference type="SAM" id="SignalP"/>
    </source>
</evidence>
<gene>
    <name evidence="2" type="ORF">G8770_02315</name>
</gene>
<dbReference type="Proteomes" id="UP000787472">
    <property type="component" value="Unassembled WGS sequence"/>
</dbReference>
<dbReference type="SUPFAM" id="SSF53850">
    <property type="entry name" value="Periplasmic binding protein-like II"/>
    <property type="match status" value="1"/>
</dbReference>
<dbReference type="AlphaFoldDB" id="A0A9E5JYE0"/>
<reference evidence="2" key="1">
    <citation type="submission" date="2020-03" db="EMBL/GenBank/DDBJ databases">
        <authorList>
            <person name="Guo F."/>
        </authorList>
    </citation>
    <scope>NUCLEOTIDE SEQUENCE</scope>
    <source>
        <strain evidence="2">JCM 30134</strain>
    </source>
</reference>
<keyword evidence="3" id="KW-1185">Reference proteome</keyword>
<proteinExistence type="predicted"/>
<evidence type="ECO:0000313" key="3">
    <source>
        <dbReference type="Proteomes" id="UP000787472"/>
    </source>
</evidence>
<evidence type="ECO:0000313" key="2">
    <source>
        <dbReference type="EMBL" id="NHO64382.1"/>
    </source>
</evidence>
<protein>
    <recommendedName>
        <fullName evidence="4">Amino acid ABC transporter substrate-binding protein, PAAT family</fullName>
    </recommendedName>
</protein>